<keyword evidence="5" id="KW-0805">Transcription regulation</keyword>
<evidence type="ECO:0000313" key="10">
    <source>
        <dbReference type="EMBL" id="CAI6354799.1"/>
    </source>
</evidence>
<dbReference type="InterPro" id="IPR052035">
    <property type="entry name" value="ZnF_BED_domain_contain"/>
</dbReference>
<dbReference type="GO" id="GO:0005634">
    <property type="term" value="C:nucleus"/>
    <property type="evidence" value="ECO:0007669"/>
    <property type="project" value="UniProtKB-SubCell"/>
</dbReference>
<sequence length="254" mass="28577">MGSLTPISTTLAKCNHCNKTKSYNGGSTGNLLRHMNTIHTAIPLHKSTQVNESNSEIIDDPQPSTSIYLSPTRQQSSSVATSPTRQQSSSVAITYSTIFKPLDKRQSSIENFIQKPIPINKSKMIDQQLLKMIVKEYHPFTVVEDVEFRNLIKMLCPNYLIPSRKTVTQSLMPQLFNITVECVKDTLNNVSAVCLTTDGWTSRNNQSFVSVTAHFIDPKNQTQISSVLLGYNSFDERHTSDNLSRLLRNNRILQ</sequence>
<keyword evidence="3" id="KW-0863">Zinc-finger</keyword>
<dbReference type="InterPro" id="IPR036236">
    <property type="entry name" value="Znf_C2H2_sf"/>
</dbReference>
<name>A0AAV0WFS5_9HEMI</name>
<evidence type="ECO:0000256" key="2">
    <source>
        <dbReference type="ARBA" id="ARBA00022723"/>
    </source>
</evidence>
<dbReference type="PANTHER" id="PTHR46481:SF10">
    <property type="entry name" value="ZINC FINGER BED DOMAIN-CONTAINING PROTEIN 39"/>
    <property type="match status" value="1"/>
</dbReference>
<evidence type="ECO:0000256" key="7">
    <source>
        <dbReference type="ARBA" id="ARBA00023242"/>
    </source>
</evidence>
<dbReference type="SMART" id="SM00614">
    <property type="entry name" value="ZnF_BED"/>
    <property type="match status" value="1"/>
</dbReference>
<keyword evidence="4" id="KW-0862">Zinc</keyword>
<dbReference type="InterPro" id="IPR003656">
    <property type="entry name" value="Znf_BED"/>
</dbReference>
<protein>
    <recommendedName>
        <fullName evidence="9">BED-type domain-containing protein</fullName>
    </recommendedName>
</protein>
<evidence type="ECO:0000313" key="11">
    <source>
        <dbReference type="Proteomes" id="UP001160148"/>
    </source>
</evidence>
<evidence type="ECO:0000256" key="1">
    <source>
        <dbReference type="ARBA" id="ARBA00004123"/>
    </source>
</evidence>
<reference evidence="10 11" key="1">
    <citation type="submission" date="2023-01" db="EMBL/GenBank/DDBJ databases">
        <authorList>
            <person name="Whitehead M."/>
        </authorList>
    </citation>
    <scope>NUCLEOTIDE SEQUENCE [LARGE SCALE GENOMIC DNA]</scope>
</reference>
<dbReference type="GO" id="GO:0009791">
    <property type="term" value="P:post-embryonic development"/>
    <property type="evidence" value="ECO:0007669"/>
    <property type="project" value="UniProtKB-ARBA"/>
</dbReference>
<dbReference type="SUPFAM" id="SSF57667">
    <property type="entry name" value="beta-beta-alpha zinc fingers"/>
    <property type="match status" value="1"/>
</dbReference>
<keyword evidence="2" id="KW-0479">Metal-binding</keyword>
<dbReference type="PANTHER" id="PTHR46481">
    <property type="entry name" value="ZINC FINGER BED DOMAIN-CONTAINING PROTEIN 4"/>
    <property type="match status" value="1"/>
</dbReference>
<keyword evidence="6" id="KW-0804">Transcription</keyword>
<dbReference type="SUPFAM" id="SSF53098">
    <property type="entry name" value="Ribonuclease H-like"/>
    <property type="match status" value="1"/>
</dbReference>
<evidence type="ECO:0000256" key="3">
    <source>
        <dbReference type="ARBA" id="ARBA00022771"/>
    </source>
</evidence>
<dbReference type="InterPro" id="IPR012337">
    <property type="entry name" value="RNaseH-like_sf"/>
</dbReference>
<dbReference type="Proteomes" id="UP001160148">
    <property type="component" value="Unassembled WGS sequence"/>
</dbReference>
<gene>
    <name evidence="10" type="ORF">MEUPH1_LOCUS10740</name>
</gene>
<accession>A0AAV0WFS5</accession>
<dbReference type="SUPFAM" id="SSF140996">
    <property type="entry name" value="Hermes dimerisation domain"/>
    <property type="match status" value="1"/>
</dbReference>
<comment type="subcellular location">
    <subcellularLocation>
        <location evidence="1">Nucleus</location>
    </subcellularLocation>
</comment>
<evidence type="ECO:0000256" key="6">
    <source>
        <dbReference type="ARBA" id="ARBA00023163"/>
    </source>
</evidence>
<evidence type="ECO:0000256" key="4">
    <source>
        <dbReference type="ARBA" id="ARBA00022833"/>
    </source>
</evidence>
<keyword evidence="7" id="KW-0539">Nucleus</keyword>
<dbReference type="GO" id="GO:0008270">
    <property type="term" value="F:zinc ion binding"/>
    <property type="evidence" value="ECO:0007669"/>
    <property type="project" value="UniProtKB-KW"/>
</dbReference>
<evidence type="ECO:0000259" key="9">
    <source>
        <dbReference type="Pfam" id="PF02892"/>
    </source>
</evidence>
<organism evidence="10 11">
    <name type="scientific">Macrosiphum euphorbiae</name>
    <name type="common">potato aphid</name>
    <dbReference type="NCBI Taxonomy" id="13131"/>
    <lineage>
        <taxon>Eukaryota</taxon>
        <taxon>Metazoa</taxon>
        <taxon>Ecdysozoa</taxon>
        <taxon>Arthropoda</taxon>
        <taxon>Hexapoda</taxon>
        <taxon>Insecta</taxon>
        <taxon>Pterygota</taxon>
        <taxon>Neoptera</taxon>
        <taxon>Paraneoptera</taxon>
        <taxon>Hemiptera</taxon>
        <taxon>Sternorrhyncha</taxon>
        <taxon>Aphidomorpha</taxon>
        <taxon>Aphidoidea</taxon>
        <taxon>Aphididae</taxon>
        <taxon>Macrosiphini</taxon>
        <taxon>Macrosiphum</taxon>
    </lineage>
</organism>
<feature type="region of interest" description="Disordered" evidence="8">
    <location>
        <begin position="46"/>
        <end position="86"/>
    </location>
</feature>
<proteinExistence type="predicted"/>
<dbReference type="Pfam" id="PF02892">
    <property type="entry name" value="zf-BED"/>
    <property type="match status" value="1"/>
</dbReference>
<dbReference type="GO" id="GO:0003677">
    <property type="term" value="F:DNA binding"/>
    <property type="evidence" value="ECO:0007669"/>
    <property type="project" value="InterPro"/>
</dbReference>
<evidence type="ECO:0000256" key="5">
    <source>
        <dbReference type="ARBA" id="ARBA00023015"/>
    </source>
</evidence>
<keyword evidence="11" id="KW-1185">Reference proteome</keyword>
<evidence type="ECO:0000256" key="8">
    <source>
        <dbReference type="SAM" id="MobiDB-lite"/>
    </source>
</evidence>
<dbReference type="EMBL" id="CARXXK010000002">
    <property type="protein sequence ID" value="CAI6354799.1"/>
    <property type="molecule type" value="Genomic_DNA"/>
</dbReference>
<feature type="domain" description="BED-type" evidence="9">
    <location>
        <begin position="7"/>
        <end position="39"/>
    </location>
</feature>
<comment type="caution">
    <text evidence="10">The sequence shown here is derived from an EMBL/GenBank/DDBJ whole genome shotgun (WGS) entry which is preliminary data.</text>
</comment>
<dbReference type="AlphaFoldDB" id="A0AAV0WFS5"/>